<evidence type="ECO:0000256" key="3">
    <source>
        <dbReference type="SAM" id="Phobius"/>
    </source>
</evidence>
<dbReference type="InterPro" id="IPR001040">
    <property type="entry name" value="TIF_eIF_4E"/>
</dbReference>
<feature type="transmembrane region" description="Helical" evidence="3">
    <location>
        <begin position="452"/>
        <end position="469"/>
    </location>
</feature>
<evidence type="ECO:0000256" key="2">
    <source>
        <dbReference type="SAM" id="MobiDB-lite"/>
    </source>
</evidence>
<comment type="caution">
    <text evidence="4">The sequence shown here is derived from an EMBL/GenBank/DDBJ whole genome shotgun (WGS) entry which is preliminary data.</text>
</comment>
<dbReference type="GO" id="GO:0005737">
    <property type="term" value="C:cytoplasm"/>
    <property type="evidence" value="ECO:0007669"/>
    <property type="project" value="InterPro"/>
</dbReference>
<sequence length="951" mass="106837">MINSNHFELSRSCHLKQVVGYVGTVFIVFQPFEFLQKLPTNNSRMHDSLSSHQSTQTFTPPSLSTPSTNPSPQPSTTTRLFDLFVQDFETQFSQLTDECKSHLKREKLAVTSRYVLDFLFCYLIICPLDVLFWRGTWEYSKIFLKELVFGDECVYTNITCLVASLVAAISLHFAEDSIRLAAGRSGTVWHKVVTRLFNIGCGIIEIYMFKGVWDGIDCYTEAQSILAAALILAVGVGVLFSCGALRSVISVPMGIVLDVDGNLCHLEPYFEHKDDDTLVHKTRNVIVSTALEICVIFVWHGVWTLIDIGFHHFHYTHGPSAPISFLVGFFGGFLILLWQIPLLQFFNSKDVPNWSKSLMNLFFCLFAVFFAVNSFRGTWYIIDEIYLTESYVQSLTNGWMIATALMLMLSTSASLQPGIIHDPPNLQDGVTIAFHYFTFFHVQDVEYQDDCITPNLICLMGGFTMSFILQYFQHHIKYLAGHSKCIRFKLVARLYSVLIGISDIMYWKGIWDGIDCLSGTSPLVAVGTMVAGTLILTLFKTLKSTISAPLGIVLDTSSNCCQTATYFNNGESESLLLNIGDITLTLILEGFVVLFWHGIWTLIDSGSKYYAVGYTFSAWMSLLFGFIGAVLLCFVQFPIMNVHLSEGQGCAIKSTKWFLNFSFAFTGGVVTINSFRGVWYLADIYYLPDQYSLSLNHGWIISTLAIFVLSIGCSLHPGLLKIMASAAMASSCPSDFLAHLQGGALSSPPTSPPSNVDHALLPSFGLHPLEQAWCLWFYKEDRNANFQENLRYITNFQHVEGFWSLFNHLETPSNLPINTDYSLFKEDIQPMWEDELNRHGGRWIFVLKRHANHRALLDQLWMDFVLALIGEQDCLGTLGRLINGAVVSIRAKVYRIALWIGDASAEDAILRIGHFMKSILSAGGPHKLSFEVHADARKKKSSDAPRNLYVI</sequence>
<dbReference type="InterPro" id="IPR032751">
    <property type="entry name" value="Fuseless"/>
</dbReference>
<gene>
    <name evidence="4" type="ORF">TCAL_02751</name>
</gene>
<dbReference type="Proteomes" id="UP000318571">
    <property type="component" value="Chromosome 4"/>
</dbReference>
<feature type="transmembrane region" description="Helical" evidence="3">
    <location>
        <begin position="575"/>
        <end position="596"/>
    </location>
</feature>
<feature type="transmembrane region" description="Helical" evidence="3">
    <location>
        <begin position="519"/>
        <end position="539"/>
    </location>
</feature>
<feature type="transmembrane region" description="Helical" evidence="3">
    <location>
        <begin position="699"/>
        <end position="720"/>
    </location>
</feature>
<keyword evidence="3" id="KW-1133">Transmembrane helix</keyword>
<dbReference type="PANTHER" id="PTHR35270:SF2">
    <property type="entry name" value="FUSELESS, ISOFORM A"/>
    <property type="match status" value="1"/>
</dbReference>
<dbReference type="AlphaFoldDB" id="A0A553NQ12"/>
<feature type="transmembrane region" description="Helical" evidence="3">
    <location>
        <begin position="225"/>
        <end position="245"/>
    </location>
</feature>
<dbReference type="PANTHER" id="PTHR35270">
    <property type="entry name" value="FUSELESS, ISOFORM A"/>
    <property type="match status" value="1"/>
</dbReference>
<feature type="transmembrane region" description="Helical" evidence="3">
    <location>
        <begin position="616"/>
        <end position="637"/>
    </location>
</feature>
<keyword evidence="3" id="KW-0812">Transmembrane</keyword>
<dbReference type="SUPFAM" id="SSF55418">
    <property type="entry name" value="eIF4e-like"/>
    <property type="match status" value="1"/>
</dbReference>
<keyword evidence="5" id="KW-1185">Reference proteome</keyword>
<dbReference type="STRING" id="6832.A0A553NQ12"/>
<feature type="transmembrane region" description="Helical" evidence="3">
    <location>
        <begin position="490"/>
        <end position="507"/>
    </location>
</feature>
<protein>
    <recommendedName>
        <fullName evidence="1">eIF-4F 25 kDa subunit</fullName>
    </recommendedName>
</protein>
<dbReference type="Gene3D" id="3.30.760.10">
    <property type="entry name" value="RNA Cap, Translation Initiation Factor Eif4e"/>
    <property type="match status" value="1"/>
</dbReference>
<feature type="transmembrane region" description="Helical" evidence="3">
    <location>
        <begin position="657"/>
        <end position="679"/>
    </location>
</feature>
<feature type="transmembrane region" description="Helical" evidence="3">
    <location>
        <begin position="285"/>
        <end position="303"/>
    </location>
</feature>
<dbReference type="PROSITE" id="PS00813">
    <property type="entry name" value="IF4E"/>
    <property type="match status" value="1"/>
</dbReference>
<evidence type="ECO:0000313" key="4">
    <source>
        <dbReference type="EMBL" id="TRY67532.1"/>
    </source>
</evidence>
<dbReference type="GO" id="GO:0003743">
    <property type="term" value="F:translation initiation factor activity"/>
    <property type="evidence" value="ECO:0007669"/>
    <property type="project" value="InterPro"/>
</dbReference>
<proteinExistence type="predicted"/>
<feature type="transmembrane region" description="Helical" evidence="3">
    <location>
        <begin position="323"/>
        <end position="346"/>
    </location>
</feature>
<organism evidence="4 5">
    <name type="scientific">Tigriopus californicus</name>
    <name type="common">Marine copepod</name>
    <dbReference type="NCBI Taxonomy" id="6832"/>
    <lineage>
        <taxon>Eukaryota</taxon>
        <taxon>Metazoa</taxon>
        <taxon>Ecdysozoa</taxon>
        <taxon>Arthropoda</taxon>
        <taxon>Crustacea</taxon>
        <taxon>Multicrustacea</taxon>
        <taxon>Hexanauplia</taxon>
        <taxon>Copepoda</taxon>
        <taxon>Harpacticoida</taxon>
        <taxon>Harpacticidae</taxon>
        <taxon>Tigriopus</taxon>
    </lineage>
</organism>
<accession>A0A553NQ12</accession>
<evidence type="ECO:0000313" key="5">
    <source>
        <dbReference type="Proteomes" id="UP000318571"/>
    </source>
</evidence>
<feature type="transmembrane region" description="Helical" evidence="3">
    <location>
        <begin position="195"/>
        <end position="213"/>
    </location>
</feature>
<feature type="transmembrane region" description="Helical" evidence="3">
    <location>
        <begin position="114"/>
        <end position="134"/>
    </location>
</feature>
<dbReference type="InterPro" id="IPR019770">
    <property type="entry name" value="TIF_eIF_4E_CS"/>
</dbReference>
<dbReference type="Pfam" id="PF01652">
    <property type="entry name" value="IF4E"/>
    <property type="match status" value="1"/>
</dbReference>
<dbReference type="EMBL" id="VCGU01000011">
    <property type="protein sequence ID" value="TRY67532.1"/>
    <property type="molecule type" value="Genomic_DNA"/>
</dbReference>
<dbReference type="InterPro" id="IPR023398">
    <property type="entry name" value="TIF_eIF4e-like"/>
</dbReference>
<keyword evidence="3" id="KW-0472">Membrane</keyword>
<feature type="compositionally biased region" description="Low complexity" evidence="2">
    <location>
        <begin position="53"/>
        <end position="75"/>
    </location>
</feature>
<name>A0A553NQ12_TIGCA</name>
<feature type="transmembrane region" description="Helical" evidence="3">
    <location>
        <begin position="358"/>
        <end position="382"/>
    </location>
</feature>
<evidence type="ECO:0000256" key="1">
    <source>
        <dbReference type="ARBA" id="ARBA00032656"/>
    </source>
</evidence>
<dbReference type="Pfam" id="PF15993">
    <property type="entry name" value="Fuseless"/>
    <property type="match status" value="2"/>
</dbReference>
<reference evidence="4 5" key="1">
    <citation type="journal article" date="2018" name="Nat. Ecol. Evol.">
        <title>Genomic signatures of mitonuclear coevolution across populations of Tigriopus californicus.</title>
        <authorList>
            <person name="Barreto F.S."/>
            <person name="Watson E.T."/>
            <person name="Lima T.G."/>
            <person name="Willett C.S."/>
            <person name="Edmands S."/>
            <person name="Li W."/>
            <person name="Burton R.S."/>
        </authorList>
    </citation>
    <scope>NUCLEOTIDE SEQUENCE [LARGE SCALE GENOMIC DNA]</scope>
    <source>
        <strain evidence="4 5">San Diego</strain>
    </source>
</reference>
<feature type="region of interest" description="Disordered" evidence="2">
    <location>
        <begin position="45"/>
        <end position="75"/>
    </location>
</feature>
<feature type="transmembrane region" description="Helical" evidence="3">
    <location>
        <begin position="154"/>
        <end position="174"/>
    </location>
</feature>
<dbReference type="GO" id="GO:0000340">
    <property type="term" value="F:RNA 7-methylguanosine cap binding"/>
    <property type="evidence" value="ECO:0007669"/>
    <property type="project" value="UniProtKB-ARBA"/>
</dbReference>